<dbReference type="EMBL" id="BAAACP010000002">
    <property type="protein sequence ID" value="GAA0861986.1"/>
    <property type="molecule type" value="Genomic_DNA"/>
</dbReference>
<name>A0ABP3XAY6_9FIRM</name>
<reference evidence="2" key="1">
    <citation type="journal article" date="2019" name="Int. J. Syst. Evol. Microbiol.">
        <title>The Global Catalogue of Microorganisms (GCM) 10K type strain sequencing project: providing services to taxonomists for standard genome sequencing and annotation.</title>
        <authorList>
            <consortium name="The Broad Institute Genomics Platform"/>
            <consortium name="The Broad Institute Genome Sequencing Center for Infectious Disease"/>
            <person name="Wu L."/>
            <person name="Ma J."/>
        </authorList>
    </citation>
    <scope>NUCLEOTIDE SEQUENCE [LARGE SCALE GENOMIC DNA]</scope>
    <source>
        <strain evidence="2">JCM 6486</strain>
    </source>
</reference>
<accession>A0ABP3XAY6</accession>
<sequence length="199" mass="23486">MSNNYEKAVELLKNKEIEKSKKYFLKAYEEGFKKSSYYLRKIRNEQNKYNKNTNDFKYDTIKSNLGYEVEIPSHFKKLETINDKCFDTITMEKDEDFELYNIKTQGFLIEIPNECINLISIDSIVNHILNVDEIMEYENEKISGKIVKTKAIDGIVSYTLMTVGKKGIYELKINVDEFLEKQYKNVIDKIFNSFNILSI</sequence>
<keyword evidence="2" id="KW-1185">Reference proteome</keyword>
<gene>
    <name evidence="1" type="ORF">GCM10008917_05550</name>
</gene>
<organism evidence="1 2">
    <name type="scientific">Paraclostridium tenue</name>
    <dbReference type="NCBI Taxonomy" id="1737"/>
    <lineage>
        <taxon>Bacteria</taxon>
        <taxon>Bacillati</taxon>
        <taxon>Bacillota</taxon>
        <taxon>Clostridia</taxon>
        <taxon>Peptostreptococcales</taxon>
        <taxon>Peptostreptococcaceae</taxon>
        <taxon>Paraclostridium</taxon>
    </lineage>
</organism>
<evidence type="ECO:0000313" key="1">
    <source>
        <dbReference type="EMBL" id="GAA0861986.1"/>
    </source>
</evidence>
<dbReference type="RefSeq" id="WP_346042088.1">
    <property type="nucleotide sequence ID" value="NZ_BAAACP010000002.1"/>
</dbReference>
<evidence type="ECO:0000313" key="2">
    <source>
        <dbReference type="Proteomes" id="UP001400965"/>
    </source>
</evidence>
<protein>
    <submittedName>
        <fullName evidence="1">Uncharacterized protein</fullName>
    </submittedName>
</protein>
<proteinExistence type="predicted"/>
<dbReference type="Proteomes" id="UP001400965">
    <property type="component" value="Unassembled WGS sequence"/>
</dbReference>
<comment type="caution">
    <text evidence="1">The sequence shown here is derived from an EMBL/GenBank/DDBJ whole genome shotgun (WGS) entry which is preliminary data.</text>
</comment>